<dbReference type="PRINTS" id="PR00507">
    <property type="entry name" value="N12N6MTFRASE"/>
</dbReference>
<dbReference type="InterPro" id="IPR046076">
    <property type="entry name" value="DUF6094"/>
</dbReference>
<dbReference type="SUPFAM" id="SSF53335">
    <property type="entry name" value="S-adenosyl-L-methionine-dependent methyltransferases"/>
    <property type="match status" value="1"/>
</dbReference>
<dbReference type="InterPro" id="IPR029063">
    <property type="entry name" value="SAM-dependent_MTases_sf"/>
</dbReference>
<dbReference type="Gene3D" id="3.40.50.150">
    <property type="entry name" value="Vaccinia Virus protein VP39"/>
    <property type="match status" value="1"/>
</dbReference>
<reference evidence="2" key="1">
    <citation type="submission" date="2018-12" db="EMBL/GenBank/DDBJ databases">
        <title>Novel natural products biosynthetic potential of the class Ktedonobacteria.</title>
        <authorList>
            <person name="Zheng Y."/>
            <person name="Saitou A."/>
            <person name="Wang C.M."/>
            <person name="Toyoda A."/>
            <person name="Minakuchi Y."/>
            <person name="Sekiguchi Y."/>
            <person name="Ueda K."/>
            <person name="Takano H."/>
            <person name="Sakai Y."/>
            <person name="Yokota A."/>
            <person name="Yabe S."/>
        </authorList>
    </citation>
    <scope>NUCLEOTIDE SEQUENCE</scope>
    <source>
        <strain evidence="2">A3-2</strain>
    </source>
</reference>
<dbReference type="EMBL" id="AP019377">
    <property type="protein sequence ID" value="BBH92270.1"/>
    <property type="molecule type" value="Genomic_DNA"/>
</dbReference>
<dbReference type="Gene3D" id="3.40.50.10810">
    <property type="entry name" value="Tandem AAA-ATPase domain"/>
    <property type="match status" value="1"/>
</dbReference>
<feature type="domain" description="Helicase C-terminal" evidence="1">
    <location>
        <begin position="1171"/>
        <end position="1329"/>
    </location>
</feature>
<accession>A0A455SX59</accession>
<dbReference type="InterPro" id="IPR001650">
    <property type="entry name" value="Helicase_C-like"/>
</dbReference>
<dbReference type="SUPFAM" id="SSF52540">
    <property type="entry name" value="P-loop containing nucleoside triphosphate hydrolases"/>
    <property type="match status" value="2"/>
</dbReference>
<proteinExistence type="predicted"/>
<dbReference type="Gene3D" id="3.40.50.300">
    <property type="entry name" value="P-loop containing nucleotide triphosphate hydrolases"/>
    <property type="match status" value="1"/>
</dbReference>
<name>A0A455SX59_9CHLR</name>
<sequence length="1452" mass="163685">MARLAAQVKLEFFPTPPHVVERIAALLTFPSGFYASARLLDPCAGDGRALALLAQRLKARFQQDYGEEAYCSLSTWGIEIQTSLARQARSRLDRVLHGNFFQTTLSWAGWQLVYLNPPYDWDQTSGKRLESAFLQRATRLLCTEGVLIFIIPQWVLQEREVAGYLAAQYDQLTCLRFPDPEYEQFKQVVLLARRRRAPLPARALAGELKQLSDWARAGKDMPVLPDASDSAQGGPRWPIPRCPPGEHPCFYLGRFEPDRLAKQLCWEGQTARPLTGVWANRDWWQAHIPQPAAPGETETTTGWSPLHAFKPVHLALLAAAGLADRALIRAGSQRLLLKGQTWKDQVTSVEETPEEIIEKVSDVFMGSLQALDLDTGELLLIHPPGREAPMPPGVDLKQVRHRHVSLTTFLNQYGSVVLQTIQQRYPPLFISEAQVPWAERAFSQLQRRPLGKQRESILAHVAAFTRSPSPLRRQLLSAEMGSGKTFMAIAIAFTADLSACHAGGSVPQHQTPHMFPALVCCPPILAGKWKRELEETLPPRAKVLIVQPVAPVPARHRETEVEAEAARTALEDYRRFDPSFTGTRLGRIECLDRAVACIRRDLAVWRQQVNRARQQGNSPPPKPIHVLILTTSDAKLGSAWQPVWHPLRLRARNAQGGRVTLVRDAEGHSMSVPACPSCFRPLLFQSSRARATSTSARDATPLTWRRLWVAYEEAGRAAGEALEASSGRLQEYLWEQPEYRRLCEEEQRYRLGDLAPGESDLAPELVRLLESILEHLQVHTTEGATAQPWTLSQPLQWQRQGQGQGKGRPWQHWQTVLNQCLLTCHICRRLACQLDALLRERELDCRARKRAFCERLASQDPIYQQLLKEHQTLLTARLHQSGRPTLVEELASLPYERLASEEQLCGKERRIKYRCCFCGERAWQTVAVGQQQRYPLADYLRRHYRRLFGLLIADEAHEGRDGTALGQARQSLMEACRASLLLTGTLSNGFASSLFRPSYLLLPAVRHQFAWEDEQRWISRYGCLQRIRKSRREEAEADGARSRRVQRLGMPVIKEIPGFSPEGIALLTRVSSFTDLREVVPDLVPYRERVELVPLQAPLGPAYHAFEREITLALRRLLASGDRSALAPWFQALLLYPLFPWRPWCCSTRHGTVLGSAPALPEEQCYPLEQRLLSLLYQARQEAPVLIYCGETGHYDLLPRLKRLLEQELRRPNGQPLRVAVLRADTVAPIDREAWLRRLMAEGVDVLLTNPRLVKVGLDLLAFRRIIYFSFPASVSDLRQSARRSWRPGQTGDVEVIFLAYEQTMGERLLHHLARKVSQALLVEGMEFSATEGGLVTLSGEGEEDEQESLLLTLVRETFALLEAQDAQPSQRIGVDPAQEQRCQEVAPLGTSAGTITLPALPPVQAPLTPPEERTQAPLPVGDVLLLPLPFQDLPLAPLSLPAKASRRPRRR</sequence>
<dbReference type="InterPro" id="IPR027417">
    <property type="entry name" value="P-loop_NTPase"/>
</dbReference>
<organism evidence="2">
    <name type="scientific">Thermogemmatispora argillosa</name>
    <dbReference type="NCBI Taxonomy" id="2045280"/>
    <lineage>
        <taxon>Bacteria</taxon>
        <taxon>Bacillati</taxon>
        <taxon>Chloroflexota</taxon>
        <taxon>Ktedonobacteria</taxon>
        <taxon>Thermogemmatisporales</taxon>
        <taxon>Thermogemmatisporaceae</taxon>
        <taxon>Thermogemmatispora</taxon>
    </lineage>
</organism>
<dbReference type="PROSITE" id="PS51194">
    <property type="entry name" value="HELICASE_CTER"/>
    <property type="match status" value="1"/>
</dbReference>
<gene>
    <name evidence="2" type="ORF">KTA_04690</name>
</gene>
<dbReference type="InterPro" id="IPR038718">
    <property type="entry name" value="SNF2-like_sf"/>
</dbReference>
<evidence type="ECO:0000313" key="2">
    <source>
        <dbReference type="EMBL" id="BBH92270.1"/>
    </source>
</evidence>
<dbReference type="Pfam" id="PF19587">
    <property type="entry name" value="DUF6094"/>
    <property type="match status" value="1"/>
</dbReference>
<evidence type="ECO:0000259" key="1">
    <source>
        <dbReference type="PROSITE" id="PS51194"/>
    </source>
</evidence>
<dbReference type="CDD" id="cd02440">
    <property type="entry name" value="AdoMet_MTases"/>
    <property type="match status" value="1"/>
</dbReference>
<protein>
    <recommendedName>
        <fullName evidence="1">Helicase C-terminal domain-containing protein</fullName>
    </recommendedName>
</protein>